<evidence type="ECO:0000313" key="1">
    <source>
        <dbReference type="EnsemblMetazoa" id="XP_038073409.1"/>
    </source>
</evidence>
<reference evidence="1" key="1">
    <citation type="submission" date="2022-11" db="UniProtKB">
        <authorList>
            <consortium name="EnsemblMetazoa"/>
        </authorList>
    </citation>
    <scope>IDENTIFICATION</scope>
</reference>
<dbReference type="GO" id="GO:0042981">
    <property type="term" value="P:regulation of apoptotic process"/>
    <property type="evidence" value="ECO:0007669"/>
    <property type="project" value="InterPro"/>
</dbReference>
<dbReference type="OrthoDB" id="10055976at2759"/>
<name>A0A914BBK5_PATMI</name>
<dbReference type="InterPro" id="IPR008477">
    <property type="entry name" value="TNFAIP8-like"/>
</dbReference>
<proteinExistence type="predicted"/>
<accession>A0A914BBK5</accession>
<dbReference type="OMA" id="QRICNGL"/>
<dbReference type="PANTHER" id="PTHR12757">
    <property type="entry name" value="TUMOR NECROSIS FACTOR INDUCED PROTEIN"/>
    <property type="match status" value="1"/>
</dbReference>
<dbReference type="AlphaFoldDB" id="A0A914BBK5"/>
<dbReference type="Proteomes" id="UP000887568">
    <property type="component" value="Unplaced"/>
</dbReference>
<dbReference type="GeneID" id="119741647"/>
<evidence type="ECO:0008006" key="3">
    <source>
        <dbReference type="Google" id="ProtNLM"/>
    </source>
</evidence>
<evidence type="ECO:0000313" key="2">
    <source>
        <dbReference type="Proteomes" id="UP000887568"/>
    </source>
</evidence>
<dbReference type="PANTHER" id="PTHR12757:SF1">
    <property type="entry name" value="PROTEIN SALIVARY GLANDS MARRED"/>
    <property type="match status" value="1"/>
</dbReference>
<keyword evidence="2" id="KW-1185">Reference proteome</keyword>
<dbReference type="Pfam" id="PF05527">
    <property type="entry name" value="TNFAIP8"/>
    <property type="match status" value="1"/>
</dbReference>
<sequence>MSTKRVANMFIDDTMGGVLDSLSGLLRQYTGNKKDADKIIKNIIKVTIKIGILHRNEQFNQEELALAESFRKKFRTLIMTFVSFYEVDFSYDRPYLTELLDTCALMLTRLVERHLRDKSIGRIDHVFKFFSNSAFMETVFTPDTPLKGHLDKIIVGLNKLLEAGHI</sequence>
<organism evidence="1 2">
    <name type="scientific">Patiria miniata</name>
    <name type="common">Bat star</name>
    <name type="synonym">Asterina miniata</name>
    <dbReference type="NCBI Taxonomy" id="46514"/>
    <lineage>
        <taxon>Eukaryota</taxon>
        <taxon>Metazoa</taxon>
        <taxon>Echinodermata</taxon>
        <taxon>Eleutherozoa</taxon>
        <taxon>Asterozoa</taxon>
        <taxon>Asteroidea</taxon>
        <taxon>Valvatacea</taxon>
        <taxon>Valvatida</taxon>
        <taxon>Asterinidae</taxon>
        <taxon>Patiria</taxon>
    </lineage>
</organism>
<dbReference type="EnsemblMetazoa" id="XM_038217481.1">
    <property type="protein sequence ID" value="XP_038073409.1"/>
    <property type="gene ID" value="LOC119741647"/>
</dbReference>
<dbReference type="Gene3D" id="1.20.1440.160">
    <property type="entry name" value="Tumor necrosis factor alpha-induced protein 8-like"/>
    <property type="match status" value="1"/>
</dbReference>
<dbReference type="FunFam" id="1.20.1440.160:FF:000001">
    <property type="entry name" value="Tumor necrosis factor alpha-induced protein 8-like 1"/>
    <property type="match status" value="1"/>
</dbReference>
<dbReference type="RefSeq" id="XP_038073409.1">
    <property type="nucleotide sequence ID" value="XM_038217481.1"/>
</dbReference>
<dbReference type="GO" id="GO:0005737">
    <property type="term" value="C:cytoplasm"/>
    <property type="evidence" value="ECO:0007669"/>
    <property type="project" value="TreeGrafter"/>
</dbReference>
<dbReference type="InterPro" id="IPR038355">
    <property type="entry name" value="TNFAIP8_sf"/>
</dbReference>
<protein>
    <recommendedName>
        <fullName evidence="3">Tumor necrosis factor alpha-induced protein 8-like protein</fullName>
    </recommendedName>
</protein>